<dbReference type="GO" id="GO:0008270">
    <property type="term" value="F:zinc ion binding"/>
    <property type="evidence" value="ECO:0007669"/>
    <property type="project" value="UniProtKB-KW"/>
</dbReference>
<evidence type="ECO:0000259" key="8">
    <source>
        <dbReference type="PROSITE" id="PS50157"/>
    </source>
</evidence>
<comment type="caution">
    <text evidence="9">The sequence shown here is derived from an EMBL/GenBank/DDBJ whole genome shotgun (WGS) entry which is preliminary data.</text>
</comment>
<organism evidence="9 10">
    <name type="scientific">Caerostris extrusa</name>
    <name type="common">Bark spider</name>
    <name type="synonym">Caerostris bankana</name>
    <dbReference type="NCBI Taxonomy" id="172846"/>
    <lineage>
        <taxon>Eukaryota</taxon>
        <taxon>Metazoa</taxon>
        <taxon>Ecdysozoa</taxon>
        <taxon>Arthropoda</taxon>
        <taxon>Chelicerata</taxon>
        <taxon>Arachnida</taxon>
        <taxon>Araneae</taxon>
        <taxon>Araneomorphae</taxon>
        <taxon>Entelegynae</taxon>
        <taxon>Araneoidea</taxon>
        <taxon>Araneidae</taxon>
        <taxon>Caerostris</taxon>
    </lineage>
</organism>
<dbReference type="Gene3D" id="3.30.160.60">
    <property type="entry name" value="Classic Zinc Finger"/>
    <property type="match status" value="2"/>
</dbReference>
<keyword evidence="2" id="KW-0479">Metal-binding</keyword>
<evidence type="ECO:0000256" key="4">
    <source>
        <dbReference type="ARBA" id="ARBA00022771"/>
    </source>
</evidence>
<accession>A0AAV4PZF9</accession>
<keyword evidence="4 7" id="KW-0863">Zinc-finger</keyword>
<dbReference type="InterPro" id="IPR036236">
    <property type="entry name" value="Znf_C2H2_sf"/>
</dbReference>
<evidence type="ECO:0000256" key="3">
    <source>
        <dbReference type="ARBA" id="ARBA00022737"/>
    </source>
</evidence>
<reference evidence="9 10" key="1">
    <citation type="submission" date="2021-06" db="EMBL/GenBank/DDBJ databases">
        <title>Caerostris extrusa draft genome.</title>
        <authorList>
            <person name="Kono N."/>
            <person name="Arakawa K."/>
        </authorList>
    </citation>
    <scope>NUCLEOTIDE SEQUENCE [LARGE SCALE GENOMIC DNA]</scope>
</reference>
<evidence type="ECO:0000313" key="9">
    <source>
        <dbReference type="EMBL" id="GIY01604.1"/>
    </source>
</evidence>
<evidence type="ECO:0000256" key="1">
    <source>
        <dbReference type="ARBA" id="ARBA00004123"/>
    </source>
</evidence>
<dbReference type="PROSITE" id="PS50157">
    <property type="entry name" value="ZINC_FINGER_C2H2_2"/>
    <property type="match status" value="1"/>
</dbReference>
<evidence type="ECO:0000256" key="6">
    <source>
        <dbReference type="ARBA" id="ARBA00023242"/>
    </source>
</evidence>
<evidence type="ECO:0000256" key="7">
    <source>
        <dbReference type="PROSITE-ProRule" id="PRU00042"/>
    </source>
</evidence>
<keyword evidence="10" id="KW-1185">Reference proteome</keyword>
<dbReference type="InterPro" id="IPR050331">
    <property type="entry name" value="Zinc_finger"/>
</dbReference>
<dbReference type="AlphaFoldDB" id="A0AAV4PZF9"/>
<sequence>MDIHTGGSYKCTECDQRFPRPSRLREHVRVIQSGENPNKCTECGKYFANSFHCADTSAHSHIVEKLYKCTKNYINGMWSMFSRRDKLREHVRRIHTGG</sequence>
<dbReference type="EMBL" id="BPLR01005346">
    <property type="protein sequence ID" value="GIY01604.1"/>
    <property type="molecule type" value="Genomic_DNA"/>
</dbReference>
<keyword evidence="5" id="KW-0862">Zinc</keyword>
<dbReference type="GO" id="GO:0005634">
    <property type="term" value="C:nucleus"/>
    <property type="evidence" value="ECO:0007669"/>
    <property type="project" value="UniProtKB-SubCell"/>
</dbReference>
<evidence type="ECO:0000313" key="10">
    <source>
        <dbReference type="Proteomes" id="UP001054945"/>
    </source>
</evidence>
<dbReference type="PANTHER" id="PTHR16515:SF49">
    <property type="entry name" value="GASTRULA ZINC FINGER PROTEIN XLCGF49.1-LIKE-RELATED"/>
    <property type="match status" value="1"/>
</dbReference>
<gene>
    <name evidence="9" type="ORF">CEXT_799771</name>
</gene>
<dbReference type="InterPro" id="IPR013087">
    <property type="entry name" value="Znf_C2H2_type"/>
</dbReference>
<comment type="subcellular location">
    <subcellularLocation>
        <location evidence="1">Nucleus</location>
    </subcellularLocation>
</comment>
<evidence type="ECO:0000256" key="2">
    <source>
        <dbReference type="ARBA" id="ARBA00022723"/>
    </source>
</evidence>
<feature type="domain" description="C2H2-type" evidence="8">
    <location>
        <begin position="9"/>
        <end position="37"/>
    </location>
</feature>
<proteinExistence type="predicted"/>
<dbReference type="PANTHER" id="PTHR16515">
    <property type="entry name" value="PR DOMAIN ZINC FINGER PROTEIN"/>
    <property type="match status" value="1"/>
</dbReference>
<evidence type="ECO:0000256" key="5">
    <source>
        <dbReference type="ARBA" id="ARBA00022833"/>
    </source>
</evidence>
<dbReference type="Proteomes" id="UP001054945">
    <property type="component" value="Unassembled WGS sequence"/>
</dbReference>
<dbReference type="Pfam" id="PF00096">
    <property type="entry name" value="zf-C2H2"/>
    <property type="match status" value="1"/>
</dbReference>
<keyword evidence="3" id="KW-0677">Repeat</keyword>
<name>A0AAV4PZF9_CAEEX</name>
<dbReference type="SUPFAM" id="SSF57667">
    <property type="entry name" value="beta-beta-alpha zinc fingers"/>
    <property type="match status" value="1"/>
</dbReference>
<protein>
    <recommendedName>
        <fullName evidence="8">C2H2-type domain-containing protein</fullName>
    </recommendedName>
</protein>
<dbReference type="GO" id="GO:0010468">
    <property type="term" value="P:regulation of gene expression"/>
    <property type="evidence" value="ECO:0007669"/>
    <property type="project" value="TreeGrafter"/>
</dbReference>
<keyword evidence="6" id="KW-0539">Nucleus</keyword>